<dbReference type="Gene3D" id="3.50.50.60">
    <property type="entry name" value="FAD/NAD(P)-binding domain"/>
    <property type="match status" value="1"/>
</dbReference>
<evidence type="ECO:0000259" key="1">
    <source>
        <dbReference type="Pfam" id="PF01593"/>
    </source>
</evidence>
<organism evidence="2 3">
    <name type="scientific">Natronogracilivirga saccharolytica</name>
    <dbReference type="NCBI Taxonomy" id="2812953"/>
    <lineage>
        <taxon>Bacteria</taxon>
        <taxon>Pseudomonadati</taxon>
        <taxon>Balneolota</taxon>
        <taxon>Balneolia</taxon>
        <taxon>Balneolales</taxon>
        <taxon>Cyclonatronaceae</taxon>
        <taxon>Natronogracilivirga</taxon>
    </lineage>
</organism>
<dbReference type="AlphaFoldDB" id="A0A8J7RK09"/>
<dbReference type="Pfam" id="PF01593">
    <property type="entry name" value="Amino_oxidase"/>
    <property type="match status" value="1"/>
</dbReference>
<proteinExistence type="predicted"/>
<accession>A0A8J7RK09</accession>
<dbReference type="EMBL" id="JAFIDN010000008">
    <property type="protein sequence ID" value="MBP3193150.1"/>
    <property type="molecule type" value="Genomic_DNA"/>
</dbReference>
<dbReference type="PRINTS" id="PR00419">
    <property type="entry name" value="ADXRDTASE"/>
</dbReference>
<dbReference type="Gene3D" id="3.90.660.10">
    <property type="match status" value="1"/>
</dbReference>
<gene>
    <name evidence="2" type="ORF">NATSA_10785</name>
</gene>
<dbReference type="PANTHER" id="PTHR16128:SF5">
    <property type="entry name" value="FAD_NAD(P)-BINDING OXIDOREDUCTASE FAMILY PROTEIN"/>
    <property type="match status" value="1"/>
</dbReference>
<dbReference type="InterPro" id="IPR036188">
    <property type="entry name" value="FAD/NAD-bd_sf"/>
</dbReference>
<name>A0A8J7RK09_9BACT</name>
<comment type="caution">
    <text evidence="2">The sequence shown here is derived from an EMBL/GenBank/DDBJ whole genome shotgun (WGS) entry which is preliminary data.</text>
</comment>
<dbReference type="GO" id="GO:0016491">
    <property type="term" value="F:oxidoreductase activity"/>
    <property type="evidence" value="ECO:0007669"/>
    <property type="project" value="InterPro"/>
</dbReference>
<dbReference type="Pfam" id="PF13450">
    <property type="entry name" value="NAD_binding_8"/>
    <property type="match status" value="1"/>
</dbReference>
<evidence type="ECO:0000313" key="3">
    <source>
        <dbReference type="Proteomes" id="UP000673975"/>
    </source>
</evidence>
<dbReference type="Proteomes" id="UP000673975">
    <property type="component" value="Unassembled WGS sequence"/>
</dbReference>
<sequence length="345" mass="38602">MKIGIIGAGISGLTAGRELVRAGHDVVVFEKSNAPGGRIATRRSNTPTVYTFDHGSPYLSGSSSEFTVFINELKENGIVREWTDSVSYYKDGKILPEIPGRDRETLYIAPEGMNRIGKYMARWLDFHFSEKVGGLTHIGGSRIKKSPWMINSSTINVFEADAVIIATPAIQAYGLVSTAQDELDLRKMISVLDEIPYNSTYSFMAGYGKRDLPDWSLVSCQHPVISWLSNESRKKVNMDELAIVAHTTHEFTREHIEDESPEATDREIKKGLGEVLGSWASRPEWSQSHLWRYKRPRKSLGMPFLESENDLAPLAVIGDYFQGTTLEAAYLSGLRLGKHWAEKLT</sequence>
<dbReference type="PANTHER" id="PTHR16128">
    <property type="entry name" value="FAD/NAD(P)-BINDING OXIDOREDUCTASE FAMILY PROTEIN"/>
    <property type="match status" value="1"/>
</dbReference>
<feature type="domain" description="Amine oxidase" evidence="1">
    <location>
        <begin position="104"/>
        <end position="335"/>
    </location>
</feature>
<evidence type="ECO:0000313" key="2">
    <source>
        <dbReference type="EMBL" id="MBP3193150.1"/>
    </source>
</evidence>
<reference evidence="2" key="1">
    <citation type="submission" date="2021-02" db="EMBL/GenBank/DDBJ databases">
        <title>Natronogracilivirga saccharolytica gen. nov. sp. nov. a new anaerobic, haloalkiliphilic carbohydrate-fermenting bacterium from soda lake and proposing of Cyclonatronumiaceae fam. nov. in the phylum Balneolaeota.</title>
        <authorList>
            <person name="Zhilina T.N."/>
            <person name="Sorokin D.Y."/>
            <person name="Zavarzina D.G."/>
            <person name="Toshchakov S.V."/>
            <person name="Kublanov I.V."/>
        </authorList>
    </citation>
    <scope>NUCLEOTIDE SEQUENCE</scope>
    <source>
        <strain evidence="2">Z-1702</strain>
    </source>
</reference>
<dbReference type="SUPFAM" id="SSF51905">
    <property type="entry name" value="FAD/NAD(P)-binding domain"/>
    <property type="match status" value="1"/>
</dbReference>
<protein>
    <submittedName>
        <fullName evidence="2">FAD-dependent oxidoreductase</fullName>
    </submittedName>
</protein>
<keyword evidence="3" id="KW-1185">Reference proteome</keyword>
<dbReference type="InterPro" id="IPR002937">
    <property type="entry name" value="Amino_oxidase"/>
</dbReference>